<sequence>MYDRIPLPIDGSELAEAVEPLAMAMAKKFESEVASGTF</sequence>
<comment type="caution">
    <text evidence="1">The sequence shown here is derived from an EMBL/GenBank/DDBJ whole genome shotgun (WGS) entry which is preliminary data.</text>
</comment>
<dbReference type="EMBL" id="LAZR01064814">
    <property type="protein sequence ID" value="KKK56791.1"/>
    <property type="molecule type" value="Genomic_DNA"/>
</dbReference>
<accession>A0A0F8Z9M0</accession>
<evidence type="ECO:0000313" key="1">
    <source>
        <dbReference type="EMBL" id="KKK56791.1"/>
    </source>
</evidence>
<name>A0A0F8Z9M0_9ZZZZ</name>
<protein>
    <submittedName>
        <fullName evidence="1">Uncharacterized protein</fullName>
    </submittedName>
</protein>
<reference evidence="1" key="1">
    <citation type="journal article" date="2015" name="Nature">
        <title>Complex archaea that bridge the gap between prokaryotes and eukaryotes.</title>
        <authorList>
            <person name="Spang A."/>
            <person name="Saw J.H."/>
            <person name="Jorgensen S.L."/>
            <person name="Zaremba-Niedzwiedzka K."/>
            <person name="Martijn J."/>
            <person name="Lind A.E."/>
            <person name="van Eijk R."/>
            <person name="Schleper C."/>
            <person name="Guy L."/>
            <person name="Ettema T.J."/>
        </authorList>
    </citation>
    <scope>NUCLEOTIDE SEQUENCE</scope>
</reference>
<dbReference type="AlphaFoldDB" id="A0A0F8Z9M0"/>
<gene>
    <name evidence="1" type="ORF">LCGC14_3060990</name>
</gene>
<proteinExistence type="predicted"/>
<organism evidence="1">
    <name type="scientific">marine sediment metagenome</name>
    <dbReference type="NCBI Taxonomy" id="412755"/>
    <lineage>
        <taxon>unclassified sequences</taxon>
        <taxon>metagenomes</taxon>
        <taxon>ecological metagenomes</taxon>
    </lineage>
</organism>